<evidence type="ECO:0000313" key="17">
    <source>
        <dbReference type="EMBL" id="EDQ99285.1"/>
    </source>
</evidence>
<evidence type="ECO:0000256" key="6">
    <source>
        <dbReference type="ARBA" id="ARBA00022617"/>
    </source>
</evidence>
<protein>
    <submittedName>
        <fullName evidence="17">Predicted protein</fullName>
    </submittedName>
</protein>
<feature type="domain" description="CFEM" evidence="16">
    <location>
        <begin position="27"/>
        <end position="136"/>
    </location>
</feature>
<dbReference type="Proteomes" id="UP000001194">
    <property type="component" value="Unassembled WGS sequence"/>
</dbReference>
<gene>
    <name evidence="17" type="ORF">LACBIDRAFT_295998</name>
</gene>
<evidence type="ECO:0000256" key="14">
    <source>
        <dbReference type="SAM" id="MobiDB-lite"/>
    </source>
</evidence>
<dbReference type="InterPro" id="IPR008427">
    <property type="entry name" value="Extracellular_membr_CFEM_dom"/>
</dbReference>
<comment type="subcellular location">
    <subcellularLocation>
        <location evidence="1">Cell membrane</location>
        <topology evidence="1">Lipid-anchor</topology>
        <topology evidence="1">GPI-anchor</topology>
    </subcellularLocation>
    <subcellularLocation>
        <location evidence="2">Secreted</location>
    </subcellularLocation>
</comment>
<evidence type="ECO:0000256" key="5">
    <source>
        <dbReference type="ARBA" id="ARBA00022525"/>
    </source>
</evidence>
<feature type="compositionally biased region" description="Polar residues" evidence="14">
    <location>
        <begin position="218"/>
        <end position="230"/>
    </location>
</feature>
<dbReference type="GO" id="GO:0005576">
    <property type="term" value="C:extracellular region"/>
    <property type="evidence" value="ECO:0007669"/>
    <property type="project" value="UniProtKB-SubCell"/>
</dbReference>
<dbReference type="GeneID" id="6085721"/>
<dbReference type="PANTHER" id="PTHR37928">
    <property type="entry name" value="CFEM DOMAIN PROTEIN (AFU_ORTHOLOGUE AFUA_6G14090)"/>
    <property type="match status" value="1"/>
</dbReference>
<dbReference type="OrthoDB" id="3065412at2759"/>
<keyword evidence="8" id="KW-0732">Signal</keyword>
<comment type="similarity">
    <text evidence="3">Belongs to the RBT5 family.</text>
</comment>
<feature type="region of interest" description="Disordered" evidence="14">
    <location>
        <begin position="126"/>
        <end position="148"/>
    </location>
</feature>
<name>B0E1L5_LACBS</name>
<dbReference type="AlphaFoldDB" id="B0E1L5"/>
<evidence type="ECO:0000256" key="15">
    <source>
        <dbReference type="SAM" id="Phobius"/>
    </source>
</evidence>
<keyword evidence="9" id="KW-0408">Iron</keyword>
<evidence type="ECO:0000256" key="12">
    <source>
        <dbReference type="ARBA" id="ARBA00023180"/>
    </source>
</evidence>
<evidence type="ECO:0000256" key="1">
    <source>
        <dbReference type="ARBA" id="ARBA00004609"/>
    </source>
</evidence>
<dbReference type="EMBL" id="DS547168">
    <property type="protein sequence ID" value="EDQ99285.1"/>
    <property type="molecule type" value="Genomic_DNA"/>
</dbReference>
<evidence type="ECO:0000256" key="9">
    <source>
        <dbReference type="ARBA" id="ARBA00023004"/>
    </source>
</evidence>
<reference evidence="17 18" key="1">
    <citation type="journal article" date="2008" name="Nature">
        <title>The genome of Laccaria bicolor provides insights into mycorrhizal symbiosis.</title>
        <authorList>
            <person name="Martin F."/>
            <person name="Aerts A."/>
            <person name="Ahren D."/>
            <person name="Brun A."/>
            <person name="Danchin E.G.J."/>
            <person name="Duchaussoy F."/>
            <person name="Gibon J."/>
            <person name="Kohler A."/>
            <person name="Lindquist E."/>
            <person name="Pereda V."/>
            <person name="Salamov A."/>
            <person name="Shapiro H.J."/>
            <person name="Wuyts J."/>
            <person name="Blaudez D."/>
            <person name="Buee M."/>
            <person name="Brokstein P."/>
            <person name="Canbaeck B."/>
            <person name="Cohen D."/>
            <person name="Courty P.E."/>
            <person name="Coutinho P.M."/>
            <person name="Delaruelle C."/>
            <person name="Detter J.C."/>
            <person name="Deveau A."/>
            <person name="DiFazio S."/>
            <person name="Duplessis S."/>
            <person name="Fraissinet-Tachet L."/>
            <person name="Lucic E."/>
            <person name="Frey-Klett P."/>
            <person name="Fourrey C."/>
            <person name="Feussner I."/>
            <person name="Gay G."/>
            <person name="Grimwood J."/>
            <person name="Hoegger P.J."/>
            <person name="Jain P."/>
            <person name="Kilaru S."/>
            <person name="Labbe J."/>
            <person name="Lin Y.C."/>
            <person name="Legue V."/>
            <person name="Le Tacon F."/>
            <person name="Marmeisse R."/>
            <person name="Melayah D."/>
            <person name="Montanini B."/>
            <person name="Muratet M."/>
            <person name="Nehls U."/>
            <person name="Niculita-Hirzel H."/>
            <person name="Oudot-Le Secq M.P."/>
            <person name="Peter M."/>
            <person name="Quesneville H."/>
            <person name="Rajashekar B."/>
            <person name="Reich M."/>
            <person name="Rouhier N."/>
            <person name="Schmutz J."/>
            <person name="Yin T."/>
            <person name="Chalot M."/>
            <person name="Henrissat B."/>
            <person name="Kuees U."/>
            <person name="Lucas S."/>
            <person name="Van de Peer Y."/>
            <person name="Podila G.K."/>
            <person name="Polle A."/>
            <person name="Pukkila P.J."/>
            <person name="Richardson P.M."/>
            <person name="Rouze P."/>
            <person name="Sanders I.R."/>
            <person name="Stajich J.E."/>
            <person name="Tunlid A."/>
            <person name="Tuskan G."/>
            <person name="Grigoriev I.V."/>
        </authorList>
    </citation>
    <scope>NUCLEOTIDE SEQUENCE [LARGE SCALE GENOMIC DNA]</scope>
    <source>
        <strain evidence="18">S238N-H82 / ATCC MYA-4686</strain>
    </source>
</reference>
<evidence type="ECO:0000259" key="16">
    <source>
        <dbReference type="PROSITE" id="PS52012"/>
    </source>
</evidence>
<evidence type="ECO:0000256" key="7">
    <source>
        <dbReference type="ARBA" id="ARBA00022723"/>
    </source>
</evidence>
<dbReference type="InParanoid" id="B0E1L5"/>
<dbReference type="Pfam" id="PF05730">
    <property type="entry name" value="CFEM"/>
    <property type="match status" value="1"/>
</dbReference>
<evidence type="ECO:0000256" key="3">
    <source>
        <dbReference type="ARBA" id="ARBA00010031"/>
    </source>
</evidence>
<keyword evidence="18" id="KW-1185">Reference proteome</keyword>
<keyword evidence="13" id="KW-0449">Lipoprotein</keyword>
<evidence type="ECO:0000313" key="18">
    <source>
        <dbReference type="Proteomes" id="UP000001194"/>
    </source>
</evidence>
<dbReference type="PROSITE" id="PS52012">
    <property type="entry name" value="CFEM"/>
    <property type="match status" value="1"/>
</dbReference>
<organism evidence="18">
    <name type="scientific">Laccaria bicolor (strain S238N-H82 / ATCC MYA-4686)</name>
    <name type="common">Bicoloured deceiver</name>
    <name type="synonym">Laccaria laccata var. bicolor</name>
    <dbReference type="NCBI Taxonomy" id="486041"/>
    <lineage>
        <taxon>Eukaryota</taxon>
        <taxon>Fungi</taxon>
        <taxon>Dikarya</taxon>
        <taxon>Basidiomycota</taxon>
        <taxon>Agaricomycotina</taxon>
        <taxon>Agaricomycetes</taxon>
        <taxon>Agaricomycetidae</taxon>
        <taxon>Agaricales</taxon>
        <taxon>Agaricineae</taxon>
        <taxon>Hydnangiaceae</taxon>
        <taxon>Laccaria</taxon>
    </lineage>
</organism>
<keyword evidence="15" id="KW-0812">Transmembrane</keyword>
<keyword evidence="12" id="KW-0325">Glycoprotein</keyword>
<feature type="compositionally biased region" description="Low complexity" evidence="14">
    <location>
        <begin position="126"/>
        <end position="146"/>
    </location>
</feature>
<dbReference type="SMART" id="SM00747">
    <property type="entry name" value="CFEM"/>
    <property type="match status" value="1"/>
</dbReference>
<dbReference type="PANTHER" id="PTHR37928:SF2">
    <property type="entry name" value="GPI ANCHORED CFEM DOMAIN PROTEIN (AFU_ORTHOLOGUE AFUA_6G10580)"/>
    <property type="match status" value="1"/>
</dbReference>
<feature type="region of interest" description="Disordered" evidence="14">
    <location>
        <begin position="209"/>
        <end position="244"/>
    </location>
</feature>
<dbReference type="KEGG" id="lbc:LACBIDRAFT_295998"/>
<proteinExistence type="inferred from homology"/>
<dbReference type="InterPro" id="IPR051735">
    <property type="entry name" value="CFEM_domain"/>
</dbReference>
<keyword evidence="11" id="KW-1015">Disulfide bond</keyword>
<evidence type="ECO:0000256" key="11">
    <source>
        <dbReference type="ARBA" id="ARBA00023157"/>
    </source>
</evidence>
<evidence type="ECO:0000256" key="8">
    <source>
        <dbReference type="ARBA" id="ARBA00022729"/>
    </source>
</evidence>
<evidence type="ECO:0000256" key="13">
    <source>
        <dbReference type="ARBA" id="ARBA00023288"/>
    </source>
</evidence>
<dbReference type="GO" id="GO:0046872">
    <property type="term" value="F:metal ion binding"/>
    <property type="evidence" value="ECO:0007669"/>
    <property type="project" value="UniProtKB-KW"/>
</dbReference>
<evidence type="ECO:0000256" key="4">
    <source>
        <dbReference type="ARBA" id="ARBA00022475"/>
    </source>
</evidence>
<dbReference type="STRING" id="486041.B0E1L5"/>
<keyword evidence="15" id="KW-1133">Transmembrane helix</keyword>
<dbReference type="RefSeq" id="XP_001890095.1">
    <property type="nucleotide sequence ID" value="XM_001890060.1"/>
</dbReference>
<keyword evidence="6" id="KW-0349">Heme</keyword>
<keyword evidence="10 15" id="KW-0472">Membrane</keyword>
<sequence length="375" mass="38728">MVDLAWMSNPITPMSSDGSHTKIGLQFYDSSLGASPSNAPLMAHSLFSRQNIPSCAGECIASADLGGCATTDNACLCKSKVFVSSTAACIERTCTGSDLATAIAAAEAICAAAGVTLSDLPTVSATATGPSSPTATSVASSSSTSSGGSGTVMIAPIVGGVVGFLALVAFIVVGLIWFRKSRRKRRVWVRRSQSLTSVEHSPILPSSTIEPFPIPSAAPQNSGQLQSSNKSASPGGPLAPPSTKQLVATGLIPTTTQTPSLTQMSSSSASTPIGGSYSHGIVGNTSRVLLHQDSGIRLPRQAGENEVVEMPPLKGVCSQCSVAVKRRDPGSVRANTTSGIRDNVQICPERGYSLQIYNSFKKLHEIQQYLQGSSI</sequence>
<feature type="transmembrane region" description="Helical" evidence="15">
    <location>
        <begin position="153"/>
        <end position="178"/>
    </location>
</feature>
<accession>B0E1L5</accession>
<dbReference type="GO" id="GO:0005886">
    <property type="term" value="C:plasma membrane"/>
    <property type="evidence" value="ECO:0007669"/>
    <property type="project" value="UniProtKB-SubCell"/>
</dbReference>
<keyword evidence="4" id="KW-1003">Cell membrane</keyword>
<dbReference type="HOGENOM" id="CLU_887259_0_0_1"/>
<keyword evidence="5" id="KW-0964">Secreted</keyword>
<keyword evidence="7" id="KW-0479">Metal-binding</keyword>
<evidence type="ECO:0000256" key="10">
    <source>
        <dbReference type="ARBA" id="ARBA00023136"/>
    </source>
</evidence>
<evidence type="ECO:0000256" key="2">
    <source>
        <dbReference type="ARBA" id="ARBA00004613"/>
    </source>
</evidence>